<proteinExistence type="inferred from homology"/>
<dbReference type="GO" id="GO:0005524">
    <property type="term" value="F:ATP binding"/>
    <property type="evidence" value="ECO:0007669"/>
    <property type="project" value="UniProtKB-KW"/>
</dbReference>
<evidence type="ECO:0000256" key="2">
    <source>
        <dbReference type="ARBA" id="ARBA00009441"/>
    </source>
</evidence>
<dbReference type="FunFam" id="3.40.50.300:FF:000319">
    <property type="entry name" value="DNA repair protein RecN"/>
    <property type="match status" value="1"/>
</dbReference>
<dbReference type="NCBIfam" id="TIGR00634">
    <property type="entry name" value="recN"/>
    <property type="match status" value="1"/>
</dbReference>
<sequence length="565" mass="63216">MLMELSIKNFAIIRSLTVPFEKGLTVLTGETGAGKSIIIDAIALLLGGRGSAEFVRFGEKRAEIEGLFAIGENHPALKKLDPIGVECEEGMLILRRDITDAGKSICRINGKLTTIGMLREVGQTLIDMHGQHEHQSLMRIEEHVELLDSFGGEALKKTRAEYTRLFNEVQKMTDRINSLNQNSQEMARKADLYAYQLQEIEQAKLTPGEDEELLAKRYKLANSEKLYEALTRSYEHMYGEERGLDYMSGMLSHLETAASIDKELAPLYEQMSSSYYMLEEGTYAIREAIEAIDFDPETLAFIETRLAEIDKLKRKYGDSVETILEYAATIEEELEAIEHKDDRLANLTEKRDALVEDLLLEAEALTDLRKAAAAELMEAIEKQLQDLYMEKAQFQVAIEPYPNKEDLSSLKRLGQDRIEFMISANPGEPLKPLAKVASGGELSRIMLALKSVFSAKEGMTSVIFDEVDTGVSGRVAQAIGEKIQRISAGSQVLCISHLPQVAALADHHLYISKTEIDNRVFTSVKVLNENEKVDELARMLSGVEVTDLTRKNAEELLALAQTKKM</sequence>
<keyword evidence="7 9" id="KW-0234">DNA repair</keyword>
<evidence type="ECO:0000256" key="7">
    <source>
        <dbReference type="ARBA" id="ARBA00023204"/>
    </source>
</evidence>
<evidence type="ECO:0000256" key="8">
    <source>
        <dbReference type="ARBA" id="ARBA00033408"/>
    </source>
</evidence>
<keyword evidence="6" id="KW-0067">ATP-binding</keyword>
<accession>A0A268P3K8</accession>
<organism evidence="11 12">
    <name type="scientific">Shouchella clausii</name>
    <name type="common">Alkalihalobacillus clausii</name>
    <dbReference type="NCBI Taxonomy" id="79880"/>
    <lineage>
        <taxon>Bacteria</taxon>
        <taxon>Bacillati</taxon>
        <taxon>Bacillota</taxon>
        <taxon>Bacilli</taxon>
        <taxon>Bacillales</taxon>
        <taxon>Bacillaceae</taxon>
        <taxon>Shouchella</taxon>
    </lineage>
</organism>
<evidence type="ECO:0000259" key="10">
    <source>
        <dbReference type="Pfam" id="PF02463"/>
    </source>
</evidence>
<dbReference type="GO" id="GO:0043590">
    <property type="term" value="C:bacterial nucleoid"/>
    <property type="evidence" value="ECO:0007669"/>
    <property type="project" value="TreeGrafter"/>
</dbReference>
<dbReference type="FunFam" id="3.40.50.300:FF:000356">
    <property type="entry name" value="DNA repair protein RecN"/>
    <property type="match status" value="1"/>
</dbReference>
<evidence type="ECO:0000256" key="9">
    <source>
        <dbReference type="PIRNR" id="PIRNR003128"/>
    </source>
</evidence>
<dbReference type="PIRSF" id="PIRSF003128">
    <property type="entry name" value="RecN"/>
    <property type="match status" value="1"/>
</dbReference>
<dbReference type="AlphaFoldDB" id="A0A268P3K8"/>
<dbReference type="SUPFAM" id="SSF52540">
    <property type="entry name" value="P-loop containing nucleoside triphosphate hydrolases"/>
    <property type="match status" value="2"/>
</dbReference>
<reference evidence="11 12" key="1">
    <citation type="submission" date="2017-07" db="EMBL/GenBank/DDBJ databases">
        <title>Isolation and whole genome analysis of endospore-forming bacteria from heroin.</title>
        <authorList>
            <person name="Kalinowski J."/>
            <person name="Ahrens B."/>
            <person name="Al-Dilaimi A."/>
            <person name="Winkler A."/>
            <person name="Wibberg D."/>
            <person name="Schleenbecker U."/>
            <person name="Ruckert C."/>
            <person name="Wolfel R."/>
            <person name="Grass G."/>
        </authorList>
    </citation>
    <scope>NUCLEOTIDE SEQUENCE [LARGE SCALE GENOMIC DNA]</scope>
    <source>
        <strain evidence="11 12">7539</strain>
    </source>
</reference>
<evidence type="ECO:0000313" key="12">
    <source>
        <dbReference type="Proteomes" id="UP000216207"/>
    </source>
</evidence>
<dbReference type="Pfam" id="PF02463">
    <property type="entry name" value="SMC_N"/>
    <property type="match status" value="1"/>
</dbReference>
<name>A0A268P3K8_SHOCL</name>
<comment type="similarity">
    <text evidence="2 9">Belongs to the RecN family.</text>
</comment>
<evidence type="ECO:0000256" key="3">
    <source>
        <dbReference type="ARBA" id="ARBA00021315"/>
    </source>
</evidence>
<evidence type="ECO:0000256" key="1">
    <source>
        <dbReference type="ARBA" id="ARBA00003618"/>
    </source>
</evidence>
<evidence type="ECO:0000256" key="6">
    <source>
        <dbReference type="ARBA" id="ARBA00022840"/>
    </source>
</evidence>
<evidence type="ECO:0000256" key="5">
    <source>
        <dbReference type="ARBA" id="ARBA00022763"/>
    </source>
</evidence>
<evidence type="ECO:0000256" key="4">
    <source>
        <dbReference type="ARBA" id="ARBA00022741"/>
    </source>
</evidence>
<dbReference type="GO" id="GO:0006310">
    <property type="term" value="P:DNA recombination"/>
    <property type="evidence" value="ECO:0007669"/>
    <property type="project" value="InterPro"/>
</dbReference>
<protein>
    <recommendedName>
        <fullName evidence="3 9">DNA repair protein RecN</fullName>
    </recommendedName>
    <alternativeName>
        <fullName evidence="8 9">Recombination protein N</fullName>
    </alternativeName>
</protein>
<feature type="domain" description="RecF/RecN/SMC N-terminal" evidence="10">
    <location>
        <begin position="2"/>
        <end position="513"/>
    </location>
</feature>
<dbReference type="RefSeq" id="WP_011247302.1">
    <property type="nucleotide sequence ID" value="NZ_CP012475.1"/>
</dbReference>
<dbReference type="GO" id="GO:0009432">
    <property type="term" value="P:SOS response"/>
    <property type="evidence" value="ECO:0007669"/>
    <property type="project" value="TreeGrafter"/>
</dbReference>
<keyword evidence="4" id="KW-0547">Nucleotide-binding</keyword>
<dbReference type="GO" id="GO:0006281">
    <property type="term" value="P:DNA repair"/>
    <property type="evidence" value="ECO:0007669"/>
    <property type="project" value="UniProtKB-KW"/>
</dbReference>
<gene>
    <name evidence="11" type="primary">recN</name>
    <name evidence="11" type="ORF">CHH72_05085</name>
</gene>
<dbReference type="OMA" id="QVICVTH"/>
<dbReference type="PANTHER" id="PTHR11059">
    <property type="entry name" value="DNA REPAIR PROTEIN RECN"/>
    <property type="match status" value="1"/>
</dbReference>
<dbReference type="InterPro" id="IPR004604">
    <property type="entry name" value="DNA_recomb/repair_RecN"/>
</dbReference>
<evidence type="ECO:0000313" key="11">
    <source>
        <dbReference type="EMBL" id="PAE90354.1"/>
    </source>
</evidence>
<dbReference type="PANTHER" id="PTHR11059:SF0">
    <property type="entry name" value="DNA REPAIR PROTEIN RECN"/>
    <property type="match status" value="1"/>
</dbReference>
<dbReference type="NCBIfam" id="NF008121">
    <property type="entry name" value="PRK10869.1"/>
    <property type="match status" value="1"/>
</dbReference>
<dbReference type="InterPro" id="IPR027417">
    <property type="entry name" value="P-loop_NTPase"/>
</dbReference>
<comment type="function">
    <text evidence="1 9">May be involved in recombinational repair of damaged DNA.</text>
</comment>
<dbReference type="InterPro" id="IPR003395">
    <property type="entry name" value="RecF/RecN/SMC_N"/>
</dbReference>
<comment type="caution">
    <text evidence="11">The sequence shown here is derived from an EMBL/GenBank/DDBJ whole genome shotgun (WGS) entry which is preliminary data.</text>
</comment>
<dbReference type="EMBL" id="NPCC01000005">
    <property type="protein sequence ID" value="PAE90354.1"/>
    <property type="molecule type" value="Genomic_DNA"/>
</dbReference>
<dbReference type="Proteomes" id="UP000216207">
    <property type="component" value="Unassembled WGS sequence"/>
</dbReference>
<dbReference type="Gene3D" id="3.40.50.300">
    <property type="entry name" value="P-loop containing nucleotide triphosphate hydrolases"/>
    <property type="match status" value="2"/>
</dbReference>
<keyword evidence="5 9" id="KW-0227">DNA damage</keyword>
<dbReference type="CDD" id="cd03241">
    <property type="entry name" value="ABC_RecN"/>
    <property type="match status" value="2"/>
</dbReference>